<dbReference type="KEGG" id="huw:FPZ11_04735"/>
<proteinExistence type="predicted"/>
<feature type="transmembrane region" description="Helical" evidence="1">
    <location>
        <begin position="105"/>
        <end position="124"/>
    </location>
</feature>
<feature type="transmembrane region" description="Helical" evidence="1">
    <location>
        <begin position="20"/>
        <end position="43"/>
    </location>
</feature>
<gene>
    <name evidence="2" type="ORF">FPZ11_04735</name>
</gene>
<keyword evidence="1" id="KW-1133">Transmembrane helix</keyword>
<dbReference type="Proteomes" id="UP000320216">
    <property type="component" value="Chromosome"/>
</dbReference>
<evidence type="ECO:0000313" key="2">
    <source>
        <dbReference type="EMBL" id="QDZ14172.1"/>
    </source>
</evidence>
<name>A0A5B8M369_9MICO</name>
<sequence length="182" mass="19787">MTTTQNVPFGRTPLYRLSLLALWTNVALAVGCFAVQAICDGVAILSTELFPLALLVILIGAPLFTVWLDRKSRTPRTSEIMCSTLSAAAAFFIALYAGAGWPDHWLAPPLVFSALLIGAPALSIRVHIHEESERQAEQLVLAVEQLTSQLARQHRPRRSRLASNFGILVNRNGRGTGGTARD</sequence>
<keyword evidence="1" id="KW-0812">Transmembrane</keyword>
<feature type="transmembrane region" description="Helical" evidence="1">
    <location>
        <begin position="80"/>
        <end position="99"/>
    </location>
</feature>
<organism evidence="2 3">
    <name type="scientific">Humibacter ginsenosidimutans</name>
    <dbReference type="NCBI Taxonomy" id="2599293"/>
    <lineage>
        <taxon>Bacteria</taxon>
        <taxon>Bacillati</taxon>
        <taxon>Actinomycetota</taxon>
        <taxon>Actinomycetes</taxon>
        <taxon>Micrococcales</taxon>
        <taxon>Microbacteriaceae</taxon>
        <taxon>Humibacter</taxon>
    </lineage>
</organism>
<dbReference type="RefSeq" id="WP_146318817.1">
    <property type="nucleotide sequence ID" value="NZ_CP042305.1"/>
</dbReference>
<evidence type="ECO:0000313" key="3">
    <source>
        <dbReference type="Proteomes" id="UP000320216"/>
    </source>
</evidence>
<feature type="transmembrane region" description="Helical" evidence="1">
    <location>
        <begin position="49"/>
        <end position="68"/>
    </location>
</feature>
<evidence type="ECO:0000256" key="1">
    <source>
        <dbReference type="SAM" id="Phobius"/>
    </source>
</evidence>
<reference evidence="2 3" key="1">
    <citation type="submission" date="2019-07" db="EMBL/GenBank/DDBJ databases">
        <title>Full genome sequence of Humibacter sp. WJ7-1.</title>
        <authorList>
            <person name="Im W.-T."/>
        </authorList>
    </citation>
    <scope>NUCLEOTIDE SEQUENCE [LARGE SCALE GENOMIC DNA]</scope>
    <source>
        <strain evidence="2 3">WJ7-1</strain>
    </source>
</reference>
<protein>
    <submittedName>
        <fullName evidence="2">Uncharacterized protein</fullName>
    </submittedName>
</protein>
<dbReference type="EMBL" id="CP042305">
    <property type="protein sequence ID" value="QDZ14172.1"/>
    <property type="molecule type" value="Genomic_DNA"/>
</dbReference>
<accession>A0A5B8M369</accession>
<dbReference type="AlphaFoldDB" id="A0A5B8M369"/>
<keyword evidence="1" id="KW-0472">Membrane</keyword>
<keyword evidence="3" id="KW-1185">Reference proteome</keyword>